<dbReference type="PROSITE" id="PS50072">
    <property type="entry name" value="CSA_PPIASE_2"/>
    <property type="match status" value="1"/>
</dbReference>
<dbReference type="InterPro" id="IPR002130">
    <property type="entry name" value="Cyclophilin-type_PPIase_dom"/>
</dbReference>
<feature type="domain" description="PPIase cyclophilin-type" evidence="4">
    <location>
        <begin position="59"/>
        <end position="220"/>
    </location>
</feature>
<dbReference type="EMBL" id="UINC01001290">
    <property type="protein sequence ID" value="SUZ76739.1"/>
    <property type="molecule type" value="Genomic_DNA"/>
</dbReference>
<sequence length="224" mass="24168">MRLSIPIAAPTSVLVLMALFLIYVSCETSQESSEVKSYDNPPPMAIDTTKDFFAVFEMEDGGRFTIDLYEKLAPNTVNNFVFLANENYYNGTTFHRVIDGFMAQGGDPSGTGSGSPGYYFENEFHVDARHDAAGVLSMANKGLVDGKGTNGSQFFITFSATEFLDGFDVNDQPKDCALDSCHSVFGKVVSGMDVVTGLSIRDPGSATKPGDAIKTVTITTRESN</sequence>
<evidence type="ECO:0000256" key="1">
    <source>
        <dbReference type="ARBA" id="ARBA00013194"/>
    </source>
</evidence>
<accession>A0A381QEB6</accession>
<dbReference type="Pfam" id="PF00160">
    <property type="entry name" value="Pro_isomerase"/>
    <property type="match status" value="1"/>
</dbReference>
<dbReference type="SUPFAM" id="SSF50891">
    <property type="entry name" value="Cyclophilin-like"/>
    <property type="match status" value="1"/>
</dbReference>
<dbReference type="Gene3D" id="2.40.100.10">
    <property type="entry name" value="Cyclophilin-like"/>
    <property type="match status" value="1"/>
</dbReference>
<dbReference type="InterPro" id="IPR029000">
    <property type="entry name" value="Cyclophilin-like_dom_sf"/>
</dbReference>
<protein>
    <recommendedName>
        <fullName evidence="1">peptidylprolyl isomerase</fullName>
        <ecNumber evidence="1">5.2.1.8</ecNumber>
    </recommendedName>
</protein>
<evidence type="ECO:0000256" key="3">
    <source>
        <dbReference type="ARBA" id="ARBA00023235"/>
    </source>
</evidence>
<organism evidence="5">
    <name type="scientific">marine metagenome</name>
    <dbReference type="NCBI Taxonomy" id="408172"/>
    <lineage>
        <taxon>unclassified sequences</taxon>
        <taxon>metagenomes</taxon>
        <taxon>ecological metagenomes</taxon>
    </lineage>
</organism>
<reference evidence="5" key="1">
    <citation type="submission" date="2018-05" db="EMBL/GenBank/DDBJ databases">
        <authorList>
            <person name="Lanie J.A."/>
            <person name="Ng W.-L."/>
            <person name="Kazmierczak K.M."/>
            <person name="Andrzejewski T.M."/>
            <person name="Davidsen T.M."/>
            <person name="Wayne K.J."/>
            <person name="Tettelin H."/>
            <person name="Glass J.I."/>
            <person name="Rusch D."/>
            <person name="Podicherti R."/>
            <person name="Tsui H.-C.T."/>
            <person name="Winkler M.E."/>
        </authorList>
    </citation>
    <scope>NUCLEOTIDE SEQUENCE</scope>
</reference>
<evidence type="ECO:0000256" key="2">
    <source>
        <dbReference type="ARBA" id="ARBA00023110"/>
    </source>
</evidence>
<dbReference type="AlphaFoldDB" id="A0A381QEB6"/>
<evidence type="ECO:0000259" key="4">
    <source>
        <dbReference type="PROSITE" id="PS50072"/>
    </source>
</evidence>
<keyword evidence="2" id="KW-0697">Rotamase</keyword>
<dbReference type="InterPro" id="IPR020892">
    <property type="entry name" value="Cyclophilin-type_PPIase_CS"/>
</dbReference>
<name>A0A381QEB6_9ZZZZ</name>
<gene>
    <name evidence="5" type="ORF">METZ01_LOCUS29593</name>
</gene>
<evidence type="ECO:0000313" key="5">
    <source>
        <dbReference type="EMBL" id="SUZ76739.1"/>
    </source>
</evidence>
<dbReference type="GO" id="GO:0006457">
    <property type="term" value="P:protein folding"/>
    <property type="evidence" value="ECO:0007669"/>
    <property type="project" value="InterPro"/>
</dbReference>
<proteinExistence type="predicted"/>
<keyword evidence="3" id="KW-0413">Isomerase</keyword>
<dbReference type="PROSITE" id="PS00170">
    <property type="entry name" value="CSA_PPIASE_1"/>
    <property type="match status" value="1"/>
</dbReference>
<dbReference type="GO" id="GO:0003755">
    <property type="term" value="F:peptidyl-prolyl cis-trans isomerase activity"/>
    <property type="evidence" value="ECO:0007669"/>
    <property type="project" value="UniProtKB-KW"/>
</dbReference>
<dbReference type="CDD" id="cd00317">
    <property type="entry name" value="cyclophilin"/>
    <property type="match status" value="1"/>
</dbReference>
<dbReference type="PANTHER" id="PTHR45625">
    <property type="entry name" value="PEPTIDYL-PROLYL CIS-TRANS ISOMERASE-RELATED"/>
    <property type="match status" value="1"/>
</dbReference>
<dbReference type="PRINTS" id="PR00153">
    <property type="entry name" value="CSAPPISMRASE"/>
</dbReference>
<dbReference type="EC" id="5.2.1.8" evidence="1"/>
<dbReference type="PANTHER" id="PTHR45625:SF4">
    <property type="entry name" value="PEPTIDYLPROLYL ISOMERASE DOMAIN AND WD REPEAT-CONTAINING PROTEIN 1"/>
    <property type="match status" value="1"/>
</dbReference>
<dbReference type="InterPro" id="IPR044666">
    <property type="entry name" value="Cyclophilin_A-like"/>
</dbReference>